<proteinExistence type="predicted"/>
<sequence length="86" mass="10138">MRTKWRTRQTANFCVLFFLQVREVLLCYIFGKSLNFRGLRIIRRVPTAKQLTVYTCLRLRQSWPKNVINTTNLGLKQKLSAFDGLS</sequence>
<dbReference type="Proteomes" id="UP001279734">
    <property type="component" value="Unassembled WGS sequence"/>
</dbReference>
<evidence type="ECO:0000313" key="1">
    <source>
        <dbReference type="EMBL" id="GMH09807.1"/>
    </source>
</evidence>
<organism evidence="1 2">
    <name type="scientific">Nepenthes gracilis</name>
    <name type="common">Slender pitcher plant</name>
    <dbReference type="NCBI Taxonomy" id="150966"/>
    <lineage>
        <taxon>Eukaryota</taxon>
        <taxon>Viridiplantae</taxon>
        <taxon>Streptophyta</taxon>
        <taxon>Embryophyta</taxon>
        <taxon>Tracheophyta</taxon>
        <taxon>Spermatophyta</taxon>
        <taxon>Magnoliopsida</taxon>
        <taxon>eudicotyledons</taxon>
        <taxon>Gunneridae</taxon>
        <taxon>Pentapetalae</taxon>
        <taxon>Caryophyllales</taxon>
        <taxon>Nepenthaceae</taxon>
        <taxon>Nepenthes</taxon>
    </lineage>
</organism>
<dbReference type="AlphaFoldDB" id="A0AAD3XM54"/>
<name>A0AAD3XM54_NEPGR</name>
<dbReference type="EMBL" id="BSYO01000009">
    <property type="protein sequence ID" value="GMH09807.1"/>
    <property type="molecule type" value="Genomic_DNA"/>
</dbReference>
<keyword evidence="2" id="KW-1185">Reference proteome</keyword>
<gene>
    <name evidence="1" type="ORF">Nepgr_011648</name>
</gene>
<accession>A0AAD3XM54</accession>
<evidence type="ECO:0000313" key="2">
    <source>
        <dbReference type="Proteomes" id="UP001279734"/>
    </source>
</evidence>
<protein>
    <submittedName>
        <fullName evidence="1">Uncharacterized protein</fullName>
    </submittedName>
</protein>
<reference evidence="1" key="1">
    <citation type="submission" date="2023-05" db="EMBL/GenBank/DDBJ databases">
        <title>Nepenthes gracilis genome sequencing.</title>
        <authorList>
            <person name="Fukushima K."/>
        </authorList>
    </citation>
    <scope>NUCLEOTIDE SEQUENCE</scope>
    <source>
        <strain evidence="1">SING2019-196</strain>
    </source>
</reference>
<comment type="caution">
    <text evidence="1">The sequence shown here is derived from an EMBL/GenBank/DDBJ whole genome shotgun (WGS) entry which is preliminary data.</text>
</comment>